<keyword evidence="4" id="KW-1185">Reference proteome</keyword>
<dbReference type="RefSeq" id="XP_040763480.1">
    <property type="nucleotide sequence ID" value="XM_040912666.1"/>
</dbReference>
<keyword evidence="2" id="KW-1133">Transmembrane helix</keyword>
<keyword evidence="2" id="KW-0472">Membrane</keyword>
<evidence type="ECO:0000313" key="4">
    <source>
        <dbReference type="Proteomes" id="UP000076871"/>
    </source>
</evidence>
<reference evidence="3 4" key="1">
    <citation type="journal article" date="2016" name="Mol. Biol. Evol.">
        <title>Comparative Genomics of Early-Diverging Mushroom-Forming Fungi Provides Insights into the Origins of Lignocellulose Decay Capabilities.</title>
        <authorList>
            <person name="Nagy L.G."/>
            <person name="Riley R."/>
            <person name="Tritt A."/>
            <person name="Adam C."/>
            <person name="Daum C."/>
            <person name="Floudas D."/>
            <person name="Sun H."/>
            <person name="Yadav J.S."/>
            <person name="Pangilinan J."/>
            <person name="Larsson K.H."/>
            <person name="Matsuura K."/>
            <person name="Barry K."/>
            <person name="Labutti K."/>
            <person name="Kuo R."/>
            <person name="Ohm R.A."/>
            <person name="Bhattacharya S.S."/>
            <person name="Shirouzu T."/>
            <person name="Yoshinaga Y."/>
            <person name="Martin F.M."/>
            <person name="Grigoriev I.V."/>
            <person name="Hibbett D.S."/>
        </authorList>
    </citation>
    <scope>NUCLEOTIDE SEQUENCE [LARGE SCALE GENOMIC DNA]</scope>
    <source>
        <strain evidence="3 4">93-53</strain>
    </source>
</reference>
<dbReference type="GeneID" id="63829694"/>
<organism evidence="3 4">
    <name type="scientific">Laetiporus sulphureus 93-53</name>
    <dbReference type="NCBI Taxonomy" id="1314785"/>
    <lineage>
        <taxon>Eukaryota</taxon>
        <taxon>Fungi</taxon>
        <taxon>Dikarya</taxon>
        <taxon>Basidiomycota</taxon>
        <taxon>Agaricomycotina</taxon>
        <taxon>Agaricomycetes</taxon>
        <taxon>Polyporales</taxon>
        <taxon>Laetiporus</taxon>
    </lineage>
</organism>
<feature type="compositionally biased region" description="Basic residues" evidence="1">
    <location>
        <begin position="1"/>
        <end position="18"/>
    </location>
</feature>
<dbReference type="OrthoDB" id="3363836at2759"/>
<dbReference type="AlphaFoldDB" id="A0A165DW01"/>
<feature type="region of interest" description="Disordered" evidence="1">
    <location>
        <begin position="1"/>
        <end position="24"/>
    </location>
</feature>
<dbReference type="EMBL" id="KV427628">
    <property type="protein sequence ID" value="KZT05740.1"/>
    <property type="molecule type" value="Genomic_DNA"/>
</dbReference>
<protein>
    <submittedName>
        <fullName evidence="3">Uncharacterized protein</fullName>
    </submittedName>
</protein>
<dbReference type="STRING" id="1314785.A0A165DW01"/>
<accession>A0A165DW01</accession>
<evidence type="ECO:0000256" key="1">
    <source>
        <dbReference type="SAM" id="MobiDB-lite"/>
    </source>
</evidence>
<dbReference type="CDD" id="cd12841">
    <property type="entry name" value="TM_EphA1"/>
    <property type="match status" value="1"/>
</dbReference>
<keyword evidence="2" id="KW-0812">Transmembrane</keyword>
<sequence>MAIGMKKIRSGHVLRSSRKRDTCSSGGFYKSPSSGDVISSTSQVNITWDTSCLNTTAVDIYLFAPDTETPRIHAWEGVDYAFGSYNTTFQPSWWNSTSSVRLQLEIIESGDTLFMATLPAGPIFNMTYSGSQNSSTSQDSSSEAITKVDNVPSTSHGLSGGKTAAAVILPLLVVIAIVVGVYVWRSRKKGRSERKRFSVAIDKRMSTISSEWKSVTTAGATAAIRNSMHVSERTSTSPENRSSFSLSNIRSSSTFAVESGHAGIGTRGVQMMTEKPSLDFSAPHMAQVRPNVRTSAYSAADRTSRVSRVSFAPDTRPSSEYRRTRAFHADHVPPLPDAYTRDPGEMSPTQTEGPMTLTVDDIRARMAGQDVPPRTSMDAVLPALSMMRTGRSSAEDEMVFPGASTLPPSQHTTLPTAPEPVHQSTVSPIASTIPYVSAAMSPDAMLRAYADQTLRSPPPSAALALLPPAANLGSGTMRILYTPASPPDAAAPHPPPPASPESLYPTTPEPRTSAAVDAQRQSFATSAEETHLGEENVHFGTAQ</sequence>
<feature type="compositionally biased region" description="Basic and acidic residues" evidence="1">
    <location>
        <begin position="528"/>
        <end position="537"/>
    </location>
</feature>
<dbReference type="InParanoid" id="A0A165DW01"/>
<dbReference type="Proteomes" id="UP000076871">
    <property type="component" value="Unassembled WGS sequence"/>
</dbReference>
<proteinExistence type="predicted"/>
<feature type="region of interest" description="Disordered" evidence="1">
    <location>
        <begin position="226"/>
        <end position="245"/>
    </location>
</feature>
<evidence type="ECO:0000256" key="2">
    <source>
        <dbReference type="SAM" id="Phobius"/>
    </source>
</evidence>
<feature type="transmembrane region" description="Helical" evidence="2">
    <location>
        <begin position="164"/>
        <end position="184"/>
    </location>
</feature>
<name>A0A165DW01_9APHY</name>
<gene>
    <name evidence="3" type="ORF">LAESUDRAFT_759977</name>
</gene>
<evidence type="ECO:0000313" key="3">
    <source>
        <dbReference type="EMBL" id="KZT05740.1"/>
    </source>
</evidence>
<feature type="region of interest" description="Disordered" evidence="1">
    <location>
        <begin position="331"/>
        <end position="354"/>
    </location>
</feature>
<feature type="region of interest" description="Disordered" evidence="1">
    <location>
        <begin position="478"/>
        <end position="543"/>
    </location>
</feature>